<dbReference type="Pfam" id="PF00753">
    <property type="entry name" value="Lactamase_B"/>
    <property type="match status" value="1"/>
</dbReference>
<dbReference type="InterPro" id="IPR004477">
    <property type="entry name" value="ComEC_N"/>
</dbReference>
<evidence type="ECO:0000313" key="8">
    <source>
        <dbReference type="EMBL" id="HJC64491.1"/>
    </source>
</evidence>
<dbReference type="PANTHER" id="PTHR30619:SF1">
    <property type="entry name" value="RECOMBINATION PROTEIN 2"/>
    <property type="match status" value="1"/>
</dbReference>
<feature type="non-terminal residue" evidence="8">
    <location>
        <position position="1"/>
    </location>
</feature>
<dbReference type="InterPro" id="IPR052159">
    <property type="entry name" value="Competence_DNA_uptake"/>
</dbReference>
<feature type="transmembrane region" description="Helical" evidence="6">
    <location>
        <begin position="215"/>
        <end position="233"/>
    </location>
</feature>
<protein>
    <submittedName>
        <fullName evidence="8">DNA internalization-related competence protein ComEC/Rec2</fullName>
    </submittedName>
</protein>
<dbReference type="CDD" id="cd07731">
    <property type="entry name" value="ComA-like_MBL-fold"/>
    <property type="match status" value="1"/>
</dbReference>
<feature type="transmembrane region" description="Helical" evidence="6">
    <location>
        <begin position="350"/>
        <end position="371"/>
    </location>
</feature>
<feature type="transmembrane region" description="Helical" evidence="6">
    <location>
        <begin position="142"/>
        <end position="161"/>
    </location>
</feature>
<gene>
    <name evidence="8" type="ORF">H9753_12910</name>
</gene>
<proteinExistence type="predicted"/>
<keyword evidence="4 6" id="KW-1133">Transmembrane helix</keyword>
<dbReference type="Proteomes" id="UP000823886">
    <property type="component" value="Unassembled WGS sequence"/>
</dbReference>
<accession>A0A9D2PRR5</accession>
<dbReference type="EMBL" id="DWVZ01000178">
    <property type="protein sequence ID" value="HJC64491.1"/>
    <property type="molecule type" value="Genomic_DNA"/>
</dbReference>
<reference evidence="8" key="2">
    <citation type="submission" date="2021-04" db="EMBL/GenBank/DDBJ databases">
        <authorList>
            <person name="Gilroy R."/>
        </authorList>
    </citation>
    <scope>NUCLEOTIDE SEQUENCE</scope>
    <source>
        <strain evidence="8">ChiBcec2-3848</strain>
    </source>
</reference>
<sequence>IKTQSEERLAEPGSEILIRGVLEEIPLPANPGQFHERNYQYARKVKWYLEGADLQVVREKADRLLFWQEQVKEKMRQGISRSIPQSVQGIFLAMLTGEKGQLGQEEKSLFTVIGGSHILAISGLHLSVLGWGFYKILRRLRIPVWAAGVVASGWIFFYGILTGSSASAMRAAVMFAAGIGAVLFKRTYDFLSAMALASILLLAGSPLLLYDSSFLLSFGAIAGLGLIQPVLFPHKDEKKNRSAKGKITKSLKEGLQSGISVWLATLPMVMYFFFEVPVWGILINLAVLPTVNIVLISGVLGCVLGMLPGGLVLLGRAAAVPGTVLLQGYLKAGELVRKLPVSMWITGQPKLWKCGAYYLLLLAALLVLMYREKRQKAGGKSRCVCWGVLGMGILLLSLNVPDFVLRTVFLDVGQGDSACILTDKGSCYLIDGGSSSISSVGRYRILPFLKSQGIRKVDGIFVSHMDDDHVNGIQELLEMTAAGESAIRIRHLFLSPCRETQEKAESLKKCAQQAGCRVVSIKTGTQIREGDLVFSCLSPKDSTMGSNEGSQVLRVSLGGFDSLFTGDMEGMGEKDVEQLLEKDKRSWELLKIAHHGSKNSSSQEFLELVHPRLGIISCAKENRYGHPHAELLERLEDLEILAVQVWQTGAVTADWDGKNTKVSFHYGKIMLE</sequence>
<feature type="transmembrane region" description="Helical" evidence="6">
    <location>
        <begin position="167"/>
        <end position="184"/>
    </location>
</feature>
<evidence type="ECO:0000313" key="9">
    <source>
        <dbReference type="Proteomes" id="UP000823886"/>
    </source>
</evidence>
<feature type="transmembrane region" description="Helical" evidence="6">
    <location>
        <begin position="311"/>
        <end position="330"/>
    </location>
</feature>
<feature type="transmembrane region" description="Helical" evidence="6">
    <location>
        <begin position="109"/>
        <end position="130"/>
    </location>
</feature>
<evidence type="ECO:0000256" key="1">
    <source>
        <dbReference type="ARBA" id="ARBA00004651"/>
    </source>
</evidence>
<dbReference type="PANTHER" id="PTHR30619">
    <property type="entry name" value="DNA INTERNALIZATION/COMPETENCE PROTEIN COMEC/REC2"/>
    <property type="match status" value="1"/>
</dbReference>
<dbReference type="GO" id="GO:0005886">
    <property type="term" value="C:plasma membrane"/>
    <property type="evidence" value="ECO:0007669"/>
    <property type="project" value="UniProtKB-SubCell"/>
</dbReference>
<feature type="transmembrane region" description="Helical" evidence="6">
    <location>
        <begin position="254"/>
        <end position="274"/>
    </location>
</feature>
<dbReference type="Pfam" id="PF03772">
    <property type="entry name" value="Competence"/>
    <property type="match status" value="1"/>
</dbReference>
<feature type="transmembrane region" description="Helical" evidence="6">
    <location>
        <begin position="383"/>
        <end position="400"/>
    </location>
</feature>
<dbReference type="InterPro" id="IPR036866">
    <property type="entry name" value="RibonucZ/Hydroxyglut_hydro"/>
</dbReference>
<comment type="caution">
    <text evidence="8">The sequence shown here is derived from an EMBL/GenBank/DDBJ whole genome shotgun (WGS) entry which is preliminary data.</text>
</comment>
<dbReference type="AlphaFoldDB" id="A0A9D2PRR5"/>
<feature type="transmembrane region" description="Helical" evidence="6">
    <location>
        <begin position="191"/>
        <end position="209"/>
    </location>
</feature>
<dbReference type="SUPFAM" id="SSF56281">
    <property type="entry name" value="Metallo-hydrolase/oxidoreductase"/>
    <property type="match status" value="1"/>
</dbReference>
<evidence type="ECO:0000256" key="5">
    <source>
        <dbReference type="ARBA" id="ARBA00023136"/>
    </source>
</evidence>
<dbReference type="InterPro" id="IPR035681">
    <property type="entry name" value="ComA-like_MBL"/>
</dbReference>
<feature type="transmembrane region" description="Helical" evidence="6">
    <location>
        <begin position="280"/>
        <end position="304"/>
    </location>
</feature>
<dbReference type="InterPro" id="IPR001279">
    <property type="entry name" value="Metallo-B-lactamas"/>
</dbReference>
<dbReference type="InterPro" id="IPR004797">
    <property type="entry name" value="Competence_ComEC/Rec2"/>
</dbReference>
<evidence type="ECO:0000256" key="4">
    <source>
        <dbReference type="ARBA" id="ARBA00022989"/>
    </source>
</evidence>
<dbReference type="GO" id="GO:0030420">
    <property type="term" value="P:establishment of competence for transformation"/>
    <property type="evidence" value="ECO:0007669"/>
    <property type="project" value="InterPro"/>
</dbReference>
<organism evidence="8 9">
    <name type="scientific">Candidatus Blautia merdavium</name>
    <dbReference type="NCBI Taxonomy" id="2838494"/>
    <lineage>
        <taxon>Bacteria</taxon>
        <taxon>Bacillati</taxon>
        <taxon>Bacillota</taxon>
        <taxon>Clostridia</taxon>
        <taxon>Lachnospirales</taxon>
        <taxon>Lachnospiraceae</taxon>
        <taxon>Blautia</taxon>
    </lineage>
</organism>
<dbReference type="NCBIfam" id="TIGR00361">
    <property type="entry name" value="ComEC_Rec2"/>
    <property type="match status" value="1"/>
</dbReference>
<dbReference type="SMART" id="SM00849">
    <property type="entry name" value="Lactamase_B"/>
    <property type="match status" value="1"/>
</dbReference>
<evidence type="ECO:0000256" key="3">
    <source>
        <dbReference type="ARBA" id="ARBA00022692"/>
    </source>
</evidence>
<evidence type="ECO:0000256" key="2">
    <source>
        <dbReference type="ARBA" id="ARBA00022475"/>
    </source>
</evidence>
<name>A0A9D2PRR5_9FIRM</name>
<dbReference type="Gene3D" id="3.60.15.10">
    <property type="entry name" value="Ribonuclease Z/Hydroxyacylglutathione hydrolase-like"/>
    <property type="match status" value="1"/>
</dbReference>
<dbReference type="NCBIfam" id="TIGR00360">
    <property type="entry name" value="ComEC_N-term"/>
    <property type="match status" value="1"/>
</dbReference>
<evidence type="ECO:0000256" key="6">
    <source>
        <dbReference type="SAM" id="Phobius"/>
    </source>
</evidence>
<keyword evidence="3 6" id="KW-0812">Transmembrane</keyword>
<reference evidence="8" key="1">
    <citation type="journal article" date="2021" name="PeerJ">
        <title>Extensive microbial diversity within the chicken gut microbiome revealed by metagenomics and culture.</title>
        <authorList>
            <person name="Gilroy R."/>
            <person name="Ravi A."/>
            <person name="Getino M."/>
            <person name="Pursley I."/>
            <person name="Horton D.L."/>
            <person name="Alikhan N.F."/>
            <person name="Baker D."/>
            <person name="Gharbi K."/>
            <person name="Hall N."/>
            <person name="Watson M."/>
            <person name="Adriaenssens E.M."/>
            <person name="Foster-Nyarko E."/>
            <person name="Jarju S."/>
            <person name="Secka A."/>
            <person name="Antonio M."/>
            <person name="Oren A."/>
            <person name="Chaudhuri R.R."/>
            <person name="La Ragione R."/>
            <person name="Hildebrand F."/>
            <person name="Pallen M.J."/>
        </authorList>
    </citation>
    <scope>NUCLEOTIDE SEQUENCE</scope>
    <source>
        <strain evidence="8">ChiBcec2-3848</strain>
    </source>
</reference>
<comment type="subcellular location">
    <subcellularLocation>
        <location evidence="1">Cell membrane</location>
        <topology evidence="1">Multi-pass membrane protein</topology>
    </subcellularLocation>
</comment>
<evidence type="ECO:0000259" key="7">
    <source>
        <dbReference type="SMART" id="SM00849"/>
    </source>
</evidence>
<keyword evidence="5 6" id="KW-0472">Membrane</keyword>
<feature type="domain" description="Metallo-beta-lactamase" evidence="7">
    <location>
        <begin position="415"/>
        <end position="620"/>
    </location>
</feature>
<keyword evidence="2" id="KW-1003">Cell membrane</keyword>